<evidence type="ECO:0000259" key="1">
    <source>
        <dbReference type="Pfam" id="PF07728"/>
    </source>
</evidence>
<dbReference type="RefSeq" id="WP_308134159.1">
    <property type="nucleotide sequence ID" value="NZ_CP133197.1"/>
</dbReference>
<organism evidence="3">
    <name type="scientific">Thiothrix subterranea</name>
    <dbReference type="NCBI Taxonomy" id="2735563"/>
    <lineage>
        <taxon>Bacteria</taxon>
        <taxon>Pseudomonadati</taxon>
        <taxon>Pseudomonadota</taxon>
        <taxon>Gammaproteobacteria</taxon>
        <taxon>Thiotrichales</taxon>
        <taxon>Thiotrichaceae</taxon>
        <taxon>Thiothrix</taxon>
    </lineage>
</organism>
<evidence type="ECO:0000313" key="4">
    <source>
        <dbReference type="Proteomes" id="UP001223336"/>
    </source>
</evidence>
<feature type="domain" description="ATPase dynein-related AAA" evidence="1">
    <location>
        <begin position="339"/>
        <end position="439"/>
    </location>
</feature>
<proteinExistence type="predicted"/>
<dbReference type="EMBL" id="JAVFKN010000005">
    <property type="protein sequence ID" value="MDQ5768065.1"/>
    <property type="molecule type" value="Genomic_DNA"/>
</dbReference>
<name>A0AA51MJ46_9GAMM</name>
<sequence>MKKYTVEELKKFSDDEIISYLEESWGYSPDEPITVIGLLSRFIFDVDKHIYRLQNIESKNGNIIEYPIIDLDYNFFILKRGVFVPPSFYRSMRGDISYEDGLTVTCTLILNDKKEREKHNNPCELKVDPRSIVPLSEIEDEYIIRSDDQRILIKDTIVQHHLRKNKELIEKEIKEIHSERDSIINDTRKKKEDGQKQIKTLDQQHGLLTENINLLEISINEKEEYRKLILDEIEELKVLLKKEEAVMGEKLEKFRSFIKDKADNLLKLEFIEQDEYDDILMLKKKEIENEIFIDFHEVLNGDFADAISHIQAYLFKNDIVYPRYIIEDFFALIKTNDLIILAGESGSGKTNLIKSFAKAVGGRSIIIPVKPNWTSAEDLLGYYNPLEKKYLSTPFLEALFEASKNPDIPYFICLDEMNLARVEYYFADFLSLLEERNEAPEIKLYSEDESSHVLSEFKNVLHLIEQTKEKYQKGNIVDFVSILQDEEVSNELKRVFGFGDKDSLIKYHSDLRRMISGILNTPSSIILPKNVRIIGAINIDETTHYLSPKILDRAHIIKFDSPLLSNWDAIEQEVNLNESSNFKLKFKIEDFGVRTPYPAFDMKDNFVKVLVEFSRKYFNPLGIEFGMRTIRQGLGYREIFLKMNNNEDLVFNNFIIHKILPKMTFYANKSDKKDILAKFKSKIDDLLKDKIDPTQGKIAVEELESLVKNSESNENIVNYWA</sequence>
<dbReference type="PROSITE" id="PS00675">
    <property type="entry name" value="SIGMA54_INTERACT_1"/>
    <property type="match status" value="1"/>
</dbReference>
<evidence type="ECO:0000313" key="2">
    <source>
        <dbReference type="EMBL" id="MDQ5768065.1"/>
    </source>
</evidence>
<dbReference type="AlphaFoldDB" id="A0AA51MJ46"/>
<dbReference type="GO" id="GO:0005524">
    <property type="term" value="F:ATP binding"/>
    <property type="evidence" value="ECO:0007669"/>
    <property type="project" value="InterPro"/>
</dbReference>
<dbReference type="Pfam" id="PF07728">
    <property type="entry name" value="AAA_5"/>
    <property type="match status" value="1"/>
</dbReference>
<evidence type="ECO:0000313" key="3">
    <source>
        <dbReference type="EMBL" id="WML85173.1"/>
    </source>
</evidence>
<dbReference type="InterPro" id="IPR011704">
    <property type="entry name" value="ATPase_dyneun-rel_AAA"/>
</dbReference>
<gene>
    <name evidence="2" type="ORF">RCC75_05970</name>
    <name evidence="3" type="ORF">RCG00_12755</name>
</gene>
<dbReference type="InterPro" id="IPR027417">
    <property type="entry name" value="P-loop_NTPase"/>
</dbReference>
<keyword evidence="4" id="KW-1185">Reference proteome</keyword>
<accession>A0AA51MJ46</accession>
<dbReference type="Proteomes" id="UP001223336">
    <property type="component" value="Unassembled WGS sequence"/>
</dbReference>
<dbReference type="SUPFAM" id="SSF52540">
    <property type="entry name" value="P-loop containing nucleoside triphosphate hydrolases"/>
    <property type="match status" value="1"/>
</dbReference>
<dbReference type="GO" id="GO:0016887">
    <property type="term" value="F:ATP hydrolysis activity"/>
    <property type="evidence" value="ECO:0007669"/>
    <property type="project" value="InterPro"/>
</dbReference>
<dbReference type="InterPro" id="IPR025662">
    <property type="entry name" value="Sigma_54_int_dom_ATP-bd_1"/>
</dbReference>
<reference evidence="3 4" key="1">
    <citation type="submission" date="2023-08" db="EMBL/GenBank/DDBJ databases">
        <title>New molecular markers tilS and rpoB for phylogenetic and monitoring studies of the genus Thiothrix biodiversity.</title>
        <authorList>
            <person name="Ravin N.V."/>
            <person name="Smolyakov D."/>
            <person name="Markov N.D."/>
            <person name="Beletsky A.V."/>
            <person name="Mardanov A.V."/>
            <person name="Rudenko T.S."/>
            <person name="Grabovich M.Y."/>
        </authorList>
    </citation>
    <scope>NUCLEOTIDE SEQUENCE</scope>
    <source>
        <strain evidence="3">DNT52</strain>
        <strain evidence="2 4">H33</strain>
    </source>
</reference>
<dbReference type="Gene3D" id="3.40.50.300">
    <property type="entry name" value="P-loop containing nucleotide triphosphate hydrolases"/>
    <property type="match status" value="1"/>
</dbReference>
<dbReference type="EMBL" id="CP133217">
    <property type="protein sequence ID" value="WML85173.1"/>
    <property type="molecule type" value="Genomic_DNA"/>
</dbReference>
<protein>
    <submittedName>
        <fullName evidence="3">AAA family ATPase</fullName>
    </submittedName>
</protein>
<dbReference type="Proteomes" id="UP001229862">
    <property type="component" value="Chromosome"/>
</dbReference>